<dbReference type="Proteomes" id="UP000220005">
    <property type="component" value="Unassembled WGS sequence"/>
</dbReference>
<dbReference type="RefSeq" id="WP_097839633.1">
    <property type="nucleotide sequence ID" value="NZ_CABVEM010000002.1"/>
</dbReference>
<evidence type="ECO:0000313" key="2">
    <source>
        <dbReference type="EMBL" id="PDX81064.1"/>
    </source>
</evidence>
<evidence type="ECO:0000313" key="1">
    <source>
        <dbReference type="EMBL" id="MSC52846.1"/>
    </source>
</evidence>
<evidence type="ECO:0000313" key="4">
    <source>
        <dbReference type="Proteomes" id="UP000462091"/>
    </source>
</evidence>
<reference evidence="2 3" key="1">
    <citation type="journal article" date="2017" name="Front. Microbiol.">
        <title>New Insights into the Diversity of the Genus Faecalibacterium.</title>
        <authorList>
            <person name="Benevides L."/>
            <person name="Burman S."/>
            <person name="Martin R."/>
            <person name="Robert V."/>
            <person name="Thomas M."/>
            <person name="Miquel S."/>
            <person name="Chain F."/>
            <person name="Sokol H."/>
            <person name="Bermudez-Humaran L.G."/>
            <person name="Morrison M."/>
            <person name="Langella P."/>
            <person name="Azevedo V.A."/>
            <person name="Chatel J.M."/>
            <person name="Soares S."/>
        </authorList>
    </citation>
    <scope>NUCLEOTIDE SEQUENCE [LARGE SCALE GENOMIC DNA]</scope>
    <source>
        <strain evidence="2 3">CNCM I 4575</strain>
    </source>
</reference>
<proteinExistence type="predicted"/>
<name>A0A2A7APD5_9FIRM</name>
<reference evidence="2" key="2">
    <citation type="submission" date="2017-07" db="EMBL/GenBank/DDBJ databases">
        <authorList>
            <person name="Sun Z.S."/>
            <person name="Albrecht U."/>
            <person name="Echele G."/>
            <person name="Lee C.C."/>
        </authorList>
    </citation>
    <scope>NUCLEOTIDE SEQUENCE</scope>
    <source>
        <strain evidence="2">CNCM I 4575</strain>
    </source>
</reference>
<dbReference type="EMBL" id="WKQM01000039">
    <property type="protein sequence ID" value="MSC52846.1"/>
    <property type="molecule type" value="Genomic_DNA"/>
</dbReference>
<protein>
    <submittedName>
        <fullName evidence="1">DUF3990 domain-containing protein</fullName>
    </submittedName>
</protein>
<dbReference type="InterPro" id="IPR025051">
    <property type="entry name" value="DUF3990"/>
</dbReference>
<organism evidence="2 3">
    <name type="scientific">Faecalibacterium prausnitzii</name>
    <dbReference type="NCBI Taxonomy" id="853"/>
    <lineage>
        <taxon>Bacteria</taxon>
        <taxon>Bacillati</taxon>
        <taxon>Bacillota</taxon>
        <taxon>Clostridia</taxon>
        <taxon>Eubacteriales</taxon>
        <taxon>Oscillospiraceae</taxon>
        <taxon>Faecalibacterium</taxon>
    </lineage>
</organism>
<dbReference type="EMBL" id="NMTY01000019">
    <property type="protein sequence ID" value="PDX81064.1"/>
    <property type="molecule type" value="Genomic_DNA"/>
</dbReference>
<gene>
    <name evidence="2" type="ORF">CGS58_09050</name>
    <name evidence="1" type="ORF">GKE10_13270</name>
</gene>
<sequence length="160" mass="18921">MSEILLYHGSKEEVVYPEIRITRYTKDFSWGFYCTNNYQQAYRWADRRSADGLVNVYRYVENPDLKILRFPEMSDEWLDFIAKCRAGETHPYDIVEGPMADDTIWDYVNGFTSGQISREAFWALAKFKHPTHQISFHTVNALHCLAFERSEPIHDRKAEK</sequence>
<comment type="caution">
    <text evidence="2">The sequence shown here is derived from an EMBL/GenBank/DDBJ whole genome shotgun (WGS) entry which is preliminary data.</text>
</comment>
<dbReference type="Proteomes" id="UP000462091">
    <property type="component" value="Unassembled WGS sequence"/>
</dbReference>
<accession>A0A2A7APD5</accession>
<evidence type="ECO:0000313" key="3">
    <source>
        <dbReference type="Proteomes" id="UP000220005"/>
    </source>
</evidence>
<dbReference type="AlphaFoldDB" id="A0A2A7APD5"/>
<reference evidence="1 4" key="3">
    <citation type="journal article" date="2019" name="Nat. Med.">
        <title>A library of human gut bacterial isolates paired with longitudinal multiomics data enables mechanistic microbiome research.</title>
        <authorList>
            <person name="Poyet M."/>
            <person name="Groussin M."/>
            <person name="Gibbons S.M."/>
            <person name="Avila-Pacheco J."/>
            <person name="Jiang X."/>
            <person name="Kearney S.M."/>
            <person name="Perrotta A.R."/>
            <person name="Berdy B."/>
            <person name="Zhao S."/>
            <person name="Lieberman T.D."/>
            <person name="Swanson P.K."/>
            <person name="Smith M."/>
            <person name="Roesemann S."/>
            <person name="Alexander J.E."/>
            <person name="Rich S.A."/>
            <person name="Livny J."/>
            <person name="Vlamakis H."/>
            <person name="Clish C."/>
            <person name="Bullock K."/>
            <person name="Deik A."/>
            <person name="Scott J."/>
            <person name="Pierce K.A."/>
            <person name="Xavier R.J."/>
            <person name="Alm E.J."/>
        </authorList>
    </citation>
    <scope>NUCLEOTIDE SEQUENCE [LARGE SCALE GENOMIC DNA]</scope>
    <source>
        <strain evidence="1 4">BIOML-B1</strain>
    </source>
</reference>
<dbReference type="Pfam" id="PF13151">
    <property type="entry name" value="DUF3990"/>
    <property type="match status" value="1"/>
</dbReference>